<gene>
    <name evidence="2" type="ORF">SAMN06296008_10758</name>
</gene>
<dbReference type="Proteomes" id="UP000192708">
    <property type="component" value="Unassembled WGS sequence"/>
</dbReference>
<keyword evidence="3" id="KW-1185">Reference proteome</keyword>
<evidence type="ECO:0000256" key="1">
    <source>
        <dbReference type="SAM" id="Phobius"/>
    </source>
</evidence>
<organism evidence="2 3">
    <name type="scientific">Polynucleobacter kasalickyi</name>
    <dbReference type="NCBI Taxonomy" id="1938817"/>
    <lineage>
        <taxon>Bacteria</taxon>
        <taxon>Pseudomonadati</taxon>
        <taxon>Pseudomonadota</taxon>
        <taxon>Betaproteobacteria</taxon>
        <taxon>Burkholderiales</taxon>
        <taxon>Burkholderiaceae</taxon>
        <taxon>Polynucleobacter</taxon>
    </lineage>
</organism>
<reference evidence="2 3" key="1">
    <citation type="submission" date="2017-04" db="EMBL/GenBank/DDBJ databases">
        <authorList>
            <person name="Afonso C.L."/>
            <person name="Miller P.J."/>
            <person name="Scott M.A."/>
            <person name="Spackman E."/>
            <person name="Goraichik I."/>
            <person name="Dimitrov K.M."/>
            <person name="Suarez D.L."/>
            <person name="Swayne D.E."/>
        </authorList>
    </citation>
    <scope>NUCLEOTIDE SEQUENCE [LARGE SCALE GENOMIC DNA]</scope>
    <source>
        <strain evidence="2 3">VK13</strain>
    </source>
</reference>
<name>A0A1W2A3F3_9BURK</name>
<feature type="transmembrane region" description="Helical" evidence="1">
    <location>
        <begin position="7"/>
        <end position="29"/>
    </location>
</feature>
<sequence>MLSTMLILRIFLGVLFTYWLLASIQFTVIPHLFRPLKKAEFYLAIAFGTVIYIYIPPLWFILVLGLYLYHFKIRSKK</sequence>
<proteinExistence type="predicted"/>
<accession>A0A1W2A3F3</accession>
<dbReference type="STRING" id="1938817.SAMN06296008_10758"/>
<feature type="transmembrane region" description="Helical" evidence="1">
    <location>
        <begin position="41"/>
        <end position="69"/>
    </location>
</feature>
<dbReference type="AlphaFoldDB" id="A0A1W2A3F3"/>
<evidence type="ECO:0000313" key="2">
    <source>
        <dbReference type="EMBL" id="SMC54972.1"/>
    </source>
</evidence>
<dbReference type="EMBL" id="FWXJ01000007">
    <property type="protein sequence ID" value="SMC54972.1"/>
    <property type="molecule type" value="Genomic_DNA"/>
</dbReference>
<keyword evidence="1" id="KW-1133">Transmembrane helix</keyword>
<keyword evidence="1" id="KW-0812">Transmembrane</keyword>
<keyword evidence="1" id="KW-0472">Membrane</keyword>
<evidence type="ECO:0000313" key="3">
    <source>
        <dbReference type="Proteomes" id="UP000192708"/>
    </source>
</evidence>
<protein>
    <submittedName>
        <fullName evidence="2">Uncharacterized protein</fullName>
    </submittedName>
</protein>